<proteinExistence type="predicted"/>
<dbReference type="GO" id="GO:0003677">
    <property type="term" value="F:DNA binding"/>
    <property type="evidence" value="ECO:0007669"/>
    <property type="project" value="InterPro"/>
</dbReference>
<evidence type="ECO:0000313" key="2">
    <source>
        <dbReference type="Proteomes" id="UP000531916"/>
    </source>
</evidence>
<reference evidence="1 2" key="1">
    <citation type="submission" date="2019-04" db="EMBL/GenBank/DDBJ databases">
        <authorList>
            <consortium name="NARMS: The National Antimicrobial Resistance Monitoring System"/>
        </authorList>
    </citation>
    <scope>NUCLEOTIDE SEQUENCE [LARGE SCALE GENOMIC DNA]</scope>
    <source>
        <strain evidence="1 2">FSIS11919500</strain>
    </source>
</reference>
<accession>A0A138XZX5</accession>
<evidence type="ECO:0000313" key="1">
    <source>
        <dbReference type="EMBL" id="EFC2249737.1"/>
    </source>
</evidence>
<dbReference type="Proteomes" id="UP000531916">
    <property type="component" value="Unassembled WGS sequence"/>
</dbReference>
<comment type="caution">
    <text evidence="1">The sequence shown here is derived from an EMBL/GenBank/DDBJ whole genome shotgun (WGS) entry which is preliminary data.</text>
</comment>
<sequence length="94" mass="10652">MSTTYKNITEKAVMVIGSPSAVSRMFGFKSPQSIFNWIIRNRVPSERVIRLCELGEWIVTPHDLRPDLHPTPVSGIPEEVIRSKKIGLIHENQA</sequence>
<dbReference type="Pfam" id="PF15943">
    <property type="entry name" value="YdaS_toxin"/>
    <property type="match status" value="1"/>
</dbReference>
<dbReference type="EMBL" id="AASEPP010000152">
    <property type="protein sequence ID" value="EFC2249737.1"/>
    <property type="molecule type" value="Genomic_DNA"/>
</dbReference>
<dbReference type="InterPro" id="IPR031856">
    <property type="entry name" value="YdaS_toxin-like"/>
</dbReference>
<name>A0A138XZX5_ECOLX</name>
<gene>
    <name evidence="1" type="ORF">E5H86_29220</name>
</gene>
<protein>
    <submittedName>
        <fullName evidence="1">Uncharacterized protein</fullName>
    </submittedName>
</protein>
<dbReference type="InterPro" id="IPR010982">
    <property type="entry name" value="Lambda_DNA-bd_dom_sf"/>
</dbReference>
<dbReference type="Gene3D" id="1.10.260.40">
    <property type="entry name" value="lambda repressor-like DNA-binding domains"/>
    <property type="match status" value="1"/>
</dbReference>
<organism evidence="1 2">
    <name type="scientific">Escherichia coli</name>
    <dbReference type="NCBI Taxonomy" id="562"/>
    <lineage>
        <taxon>Bacteria</taxon>
        <taxon>Pseudomonadati</taxon>
        <taxon>Pseudomonadota</taxon>
        <taxon>Gammaproteobacteria</taxon>
        <taxon>Enterobacterales</taxon>
        <taxon>Enterobacteriaceae</taxon>
        <taxon>Escherichia</taxon>
    </lineage>
</organism>
<dbReference type="RefSeq" id="WP_061358503.1">
    <property type="nucleotide sequence ID" value="NZ_BICR01000052.1"/>
</dbReference>
<dbReference type="AlphaFoldDB" id="A0A138XZX5"/>